<gene>
    <name evidence="1" type="ORF">SAMN06269250_1643</name>
</gene>
<dbReference type="EMBL" id="OCNH01000001">
    <property type="protein sequence ID" value="SOD81007.1"/>
    <property type="molecule type" value="Genomic_DNA"/>
</dbReference>
<dbReference type="AlphaFoldDB" id="A0A286FCN9"/>
<evidence type="ECO:0000313" key="1">
    <source>
        <dbReference type="EMBL" id="SOD81007.1"/>
    </source>
</evidence>
<evidence type="ECO:0000313" key="2">
    <source>
        <dbReference type="Proteomes" id="UP000219452"/>
    </source>
</evidence>
<dbReference type="Proteomes" id="UP000219452">
    <property type="component" value="Unassembled WGS sequence"/>
</dbReference>
<sequence>MTVRQAIAHLYAQPEDAFYYWQGIFRYWIYRRSALRWLLRWHIRRQYEFRKVAAQDCYYAGECRCCGCRTPELFMADKACGAGRKQYPRCVGQSPCYPNMMNRTQWYRYKLNQR</sequence>
<dbReference type="RefSeq" id="WP_097125260.1">
    <property type="nucleotide sequence ID" value="NZ_OCNH01000001.1"/>
</dbReference>
<organism evidence="1 2">
    <name type="scientific">Spirosoma fluviale</name>
    <dbReference type="NCBI Taxonomy" id="1597977"/>
    <lineage>
        <taxon>Bacteria</taxon>
        <taxon>Pseudomonadati</taxon>
        <taxon>Bacteroidota</taxon>
        <taxon>Cytophagia</taxon>
        <taxon>Cytophagales</taxon>
        <taxon>Cytophagaceae</taxon>
        <taxon>Spirosoma</taxon>
    </lineage>
</organism>
<proteinExistence type="predicted"/>
<protein>
    <submittedName>
        <fullName evidence="1">Uncharacterized protein</fullName>
    </submittedName>
</protein>
<reference evidence="2" key="1">
    <citation type="submission" date="2017-09" db="EMBL/GenBank/DDBJ databases">
        <authorList>
            <person name="Varghese N."/>
            <person name="Submissions S."/>
        </authorList>
    </citation>
    <scope>NUCLEOTIDE SEQUENCE [LARGE SCALE GENOMIC DNA]</scope>
    <source>
        <strain evidence="2">DSM 29961</strain>
    </source>
</reference>
<accession>A0A286FCN9</accession>
<name>A0A286FCN9_9BACT</name>
<keyword evidence="2" id="KW-1185">Reference proteome</keyword>